<feature type="compositionally biased region" description="Polar residues" evidence="1">
    <location>
        <begin position="552"/>
        <end position="567"/>
    </location>
</feature>
<name>A0A9Q9AWU7_9PEZI</name>
<feature type="compositionally biased region" description="Low complexity" evidence="1">
    <location>
        <begin position="311"/>
        <end position="324"/>
    </location>
</feature>
<accession>A0A9Q9AWU7</accession>
<feature type="region of interest" description="Disordered" evidence="1">
    <location>
        <begin position="597"/>
        <end position="618"/>
    </location>
</feature>
<dbReference type="OrthoDB" id="5419922at2759"/>
<evidence type="ECO:0000313" key="2">
    <source>
        <dbReference type="EMBL" id="USW56899.1"/>
    </source>
</evidence>
<evidence type="ECO:0000256" key="1">
    <source>
        <dbReference type="SAM" id="MobiDB-lite"/>
    </source>
</evidence>
<feature type="compositionally biased region" description="Basic residues" evidence="1">
    <location>
        <begin position="537"/>
        <end position="546"/>
    </location>
</feature>
<feature type="compositionally biased region" description="Basic and acidic residues" evidence="1">
    <location>
        <begin position="325"/>
        <end position="335"/>
    </location>
</feature>
<gene>
    <name evidence="2" type="ORF">Slin15195_G102180</name>
</gene>
<reference evidence="2" key="1">
    <citation type="submission" date="2022-06" db="EMBL/GenBank/DDBJ databases">
        <title>Complete genome sequences of two strains of the flax pathogen Septoria linicola.</title>
        <authorList>
            <person name="Lapalu N."/>
            <person name="Simon A."/>
            <person name="Demenou B."/>
            <person name="Paumier D."/>
            <person name="Guillot M.-P."/>
            <person name="Gout L."/>
            <person name="Valade R."/>
        </authorList>
    </citation>
    <scope>NUCLEOTIDE SEQUENCE</scope>
    <source>
        <strain evidence="2">SE15195</strain>
    </source>
</reference>
<feature type="region of interest" description="Disordered" evidence="1">
    <location>
        <begin position="297"/>
        <end position="406"/>
    </location>
</feature>
<feature type="region of interest" description="Disordered" evidence="1">
    <location>
        <begin position="424"/>
        <end position="485"/>
    </location>
</feature>
<feature type="region of interest" description="Disordered" evidence="1">
    <location>
        <begin position="531"/>
        <end position="567"/>
    </location>
</feature>
<feature type="compositionally biased region" description="Polar residues" evidence="1">
    <location>
        <begin position="602"/>
        <end position="611"/>
    </location>
</feature>
<feature type="region of interest" description="Disordered" evidence="1">
    <location>
        <begin position="691"/>
        <end position="713"/>
    </location>
</feature>
<proteinExistence type="predicted"/>
<protein>
    <submittedName>
        <fullName evidence="2">Uncharacterized protein</fullName>
    </submittedName>
</protein>
<dbReference type="EMBL" id="CP099426">
    <property type="protein sequence ID" value="USW56899.1"/>
    <property type="molecule type" value="Genomic_DNA"/>
</dbReference>
<keyword evidence="3" id="KW-1185">Reference proteome</keyword>
<dbReference type="Proteomes" id="UP001056384">
    <property type="component" value="Chromosome 9"/>
</dbReference>
<evidence type="ECO:0000313" key="3">
    <source>
        <dbReference type="Proteomes" id="UP001056384"/>
    </source>
</evidence>
<feature type="compositionally biased region" description="Polar residues" evidence="1">
    <location>
        <begin position="390"/>
        <end position="403"/>
    </location>
</feature>
<feature type="compositionally biased region" description="Basic residues" evidence="1">
    <location>
        <begin position="455"/>
        <end position="464"/>
    </location>
</feature>
<dbReference type="AlphaFoldDB" id="A0A9Q9AWU7"/>
<feature type="region of interest" description="Disordered" evidence="1">
    <location>
        <begin position="194"/>
        <end position="267"/>
    </location>
</feature>
<organism evidence="2 3">
    <name type="scientific">Septoria linicola</name>
    <dbReference type="NCBI Taxonomy" id="215465"/>
    <lineage>
        <taxon>Eukaryota</taxon>
        <taxon>Fungi</taxon>
        <taxon>Dikarya</taxon>
        <taxon>Ascomycota</taxon>
        <taxon>Pezizomycotina</taxon>
        <taxon>Dothideomycetes</taxon>
        <taxon>Dothideomycetidae</taxon>
        <taxon>Mycosphaerellales</taxon>
        <taxon>Mycosphaerellaceae</taxon>
        <taxon>Septoria</taxon>
    </lineage>
</organism>
<feature type="region of interest" description="Disordered" evidence="1">
    <location>
        <begin position="742"/>
        <end position="766"/>
    </location>
</feature>
<feature type="compositionally biased region" description="Basic and acidic residues" evidence="1">
    <location>
        <begin position="343"/>
        <end position="356"/>
    </location>
</feature>
<sequence length="989" mass="109559">MIRTHRPRGYQWSAATEFQQTELFRDISFDEAEAVDEEQLLSDSEDDFPLSDRIPKRRRIEKLADDFLNGEELHVLSARSEDGLIWTQNLESAVRNDIFDAQWSQDDESTWQDVEDDWECLRNRQVEKENIDPMYLDLKAVNDSISTEEILVEVHQSSCQRRRSRRIAKIAFGPSEDALRRAAELRNRKLKGAAVSTADQELQHSCPRKVVQDSQLEPESTGPADQDSLSDCGPSPTPAWTSAMWRSKGAFRPPRRPRPVLKPVDQDCSRDELGLSSFSIPSQAARVTHTERYLAERATGTQDSQGPAVTALISSADSVSSPASESKETNHRKDAMSTIEEQSNDHYDTATEHVIPDDSALNSQLDAQDDSQDRLLKQQGILARPRKSWATMNEQHRPSSTASHDVDLAAEDEIVVMPRTRVSILASAESSARKPRKPRSTKSAGGTPIAAVGQPRRRSNRRKSAPSESQKALEELHSLPADQQNSMSVMRMQYTESVTGKDSSPFVYRKRVSKFDNSDEPDVDRIEAQTVPAAAAKHVKTPRRPVKLASDTPLQSEDPQTPLTNEHLNQRLPDRMALGRNSASLRSSLRQEMIASGAEMSRAQSQKSSLPQGRASEEDMAEKTVVEESFLGGEGVENQESNVDIVADLPQQDPDPPPLWPGTQAMLAQAQHELFTSLDKTDSALYLGDQSTPRIQAEERERRPLGALSQEPVPSTQALLQNWQGWSSIKKPRHQPDARAMIAPSPTATKGKPRTQLAQSESFDEKARRRSSLRFSMSFSQNSPDQFVHVQSSSMPARSMDLVSALAQPEKSQDWPRPSGKIASSASFESGLSSLGLLAPAAKTLSVTAADEVVRDSFTHVPRLVDATTVSLSFGVSEQALAEDKQSDEALVPAARNVVPTSSPKATSTWRSPQPVEVSRPLVAEEESLITDLSFGPPDVQGGNEEEPIPSYMMYEEAQRLSQYDSQELRSTMNELVDDVLGTATIFSF</sequence>